<evidence type="ECO:0000313" key="15">
    <source>
        <dbReference type="RefSeq" id="XP_003745030.1"/>
    </source>
</evidence>
<sequence length="83" mass="9826">MGLFFGNLFKGIRGVVYYRVSHYEQNPFKGIISQGVPNMVRRINDQIFYILPPALFYYALYDWAVKENKRLSRKNPADYENDV</sequence>
<dbReference type="KEGG" id="goe:100907752"/>
<keyword evidence="11" id="KW-0472">Membrane</keyword>
<keyword evidence="4 13" id="KW-0813">Transport</keyword>
<dbReference type="InterPro" id="IPR036642">
    <property type="entry name" value="Cyt_bc1_su8_sf"/>
</dbReference>
<reference evidence="15 16" key="1">
    <citation type="submission" date="2025-04" db="UniProtKB">
        <authorList>
            <consortium name="RefSeq"/>
        </authorList>
    </citation>
    <scope>IDENTIFICATION</scope>
</reference>
<organism evidence="14 15">
    <name type="scientific">Galendromus occidentalis</name>
    <name type="common">western predatory mite</name>
    <dbReference type="NCBI Taxonomy" id="34638"/>
    <lineage>
        <taxon>Eukaryota</taxon>
        <taxon>Metazoa</taxon>
        <taxon>Ecdysozoa</taxon>
        <taxon>Arthropoda</taxon>
        <taxon>Chelicerata</taxon>
        <taxon>Arachnida</taxon>
        <taxon>Acari</taxon>
        <taxon>Parasitiformes</taxon>
        <taxon>Mesostigmata</taxon>
        <taxon>Gamasina</taxon>
        <taxon>Phytoseioidea</taxon>
        <taxon>Phytoseiidae</taxon>
        <taxon>Typhlodrominae</taxon>
        <taxon>Galendromus</taxon>
    </lineage>
</organism>
<keyword evidence="14" id="KW-1185">Reference proteome</keyword>
<dbReference type="SUPFAM" id="SSF81508">
    <property type="entry name" value="Ubiquinone-binding protein QP-C of cytochrome bc1 complex (Ubiquinol-cytochrome c reductase)"/>
    <property type="match status" value="1"/>
</dbReference>
<dbReference type="Gene3D" id="1.20.5.210">
    <property type="entry name" value="Cytochrome b-c1 complex subunit 8"/>
    <property type="match status" value="1"/>
</dbReference>
<evidence type="ECO:0000313" key="16">
    <source>
        <dbReference type="RefSeq" id="XP_018495717.1"/>
    </source>
</evidence>
<evidence type="ECO:0000256" key="7">
    <source>
        <dbReference type="ARBA" id="ARBA00022792"/>
    </source>
</evidence>
<comment type="similarity">
    <text evidence="2 13">Belongs to the UQCRQ/QCR8 family.</text>
</comment>
<accession>A0AAJ6QV19</accession>
<dbReference type="GO" id="GO:0006122">
    <property type="term" value="P:mitochondrial electron transport, ubiquinol to cytochrome c"/>
    <property type="evidence" value="ECO:0007669"/>
    <property type="project" value="UniProtKB-UniRule"/>
</dbReference>
<keyword evidence="8 13" id="KW-0249">Electron transport</keyword>
<evidence type="ECO:0000256" key="8">
    <source>
        <dbReference type="ARBA" id="ARBA00022982"/>
    </source>
</evidence>
<evidence type="ECO:0000256" key="3">
    <source>
        <dbReference type="ARBA" id="ARBA00016324"/>
    </source>
</evidence>
<dbReference type="PANTHER" id="PTHR12119">
    <property type="entry name" value="UBIQUINOL-CYTOCHROME C REDUCTASE COMPLEX UBIQUINONE-BINDING PROTEIN QP-C"/>
    <property type="match status" value="1"/>
</dbReference>
<keyword evidence="9" id="KW-1133">Transmembrane helix</keyword>
<dbReference type="PANTHER" id="PTHR12119:SF2">
    <property type="entry name" value="CYTOCHROME B-C1 COMPLEX SUBUNIT 8"/>
    <property type="match status" value="1"/>
</dbReference>
<comment type="subcellular location">
    <subcellularLocation>
        <location evidence="1 13">Mitochondrion inner membrane</location>
        <topology evidence="1 13">Single-pass membrane protein</topology>
    </subcellularLocation>
</comment>
<evidence type="ECO:0000256" key="11">
    <source>
        <dbReference type="ARBA" id="ARBA00023136"/>
    </source>
</evidence>
<evidence type="ECO:0000256" key="9">
    <source>
        <dbReference type="ARBA" id="ARBA00022989"/>
    </source>
</evidence>
<comment type="subunit">
    <text evidence="12 13">Component of the ubiquinol-cytochrome c oxidoreductase (cytochrome b-c1 complex, complex III, CIII), a multisubunit enzyme composed of 11 subunits. The complex is composed of 3 respiratory subunits cytochrome b, cytochrome c1 and Rieske protein UQCRFS1, 2 core protein subunits UQCRC1/QCR1 and UQCRC2/QCR2, and 6 low-molecular weight protein subunits UQCRH/QCR6, UQCRB/QCR7, UQCRQ/QCR8, UQCR10/QCR9, UQCR11/QCR10 and subunit 9, the cleavage product of Rieske protein UQCRFS1. The complex exists as an obligatory dimer and forms supercomplexes (SCs) in the inner mitochondrial membrane with NADH-ubiquinone oxidoreductase (complex I, CI) and cytochrome c oxidase (complex IV, CIV), resulting in different assemblies (supercomplex SCI(1)III(2)IV(1) and megacomplex MCI(2)III(2)IV(2)). Interacts with UQCC6.</text>
</comment>
<keyword evidence="5 13" id="KW-0679">Respiratory chain</keyword>
<dbReference type="GO" id="GO:0045275">
    <property type="term" value="C:respiratory chain complex III"/>
    <property type="evidence" value="ECO:0007669"/>
    <property type="project" value="UniProtKB-UniRule"/>
</dbReference>
<evidence type="ECO:0000256" key="1">
    <source>
        <dbReference type="ARBA" id="ARBA00004434"/>
    </source>
</evidence>
<evidence type="ECO:0000256" key="12">
    <source>
        <dbReference type="ARBA" id="ARBA00047105"/>
    </source>
</evidence>
<dbReference type="GeneID" id="100907752"/>
<keyword evidence="10 13" id="KW-0496">Mitochondrion</keyword>
<dbReference type="FunFam" id="1.20.5.210:FF:000001">
    <property type="entry name" value="Cytochrome b-c1 complex subunit 8"/>
    <property type="match status" value="1"/>
</dbReference>
<evidence type="ECO:0000313" key="14">
    <source>
        <dbReference type="Proteomes" id="UP000694867"/>
    </source>
</evidence>
<dbReference type="AlphaFoldDB" id="A0AAJ6QV19"/>
<protein>
    <recommendedName>
        <fullName evidence="3 13">Cytochrome b-c1 complex subunit 8</fullName>
    </recommendedName>
    <alternativeName>
        <fullName evidence="13">Complex III subunit 8</fullName>
    </alternativeName>
</protein>
<name>A0AAJ6QV19_9ACAR</name>
<evidence type="ECO:0000256" key="4">
    <source>
        <dbReference type="ARBA" id="ARBA00022448"/>
    </source>
</evidence>
<evidence type="ECO:0000256" key="2">
    <source>
        <dbReference type="ARBA" id="ARBA00007668"/>
    </source>
</evidence>
<keyword evidence="7 13" id="KW-0999">Mitochondrion inner membrane</keyword>
<evidence type="ECO:0000256" key="13">
    <source>
        <dbReference type="RuleBase" id="RU368118"/>
    </source>
</evidence>
<evidence type="ECO:0000256" key="5">
    <source>
        <dbReference type="ARBA" id="ARBA00022660"/>
    </source>
</evidence>
<dbReference type="RefSeq" id="XP_003745030.1">
    <property type="nucleotide sequence ID" value="XM_003744982.2"/>
</dbReference>
<dbReference type="Proteomes" id="UP000694867">
    <property type="component" value="Unplaced"/>
</dbReference>
<dbReference type="CTD" id="39950"/>
<evidence type="ECO:0000256" key="6">
    <source>
        <dbReference type="ARBA" id="ARBA00022692"/>
    </source>
</evidence>
<dbReference type="Pfam" id="PF02939">
    <property type="entry name" value="UcrQ"/>
    <property type="match status" value="1"/>
</dbReference>
<evidence type="ECO:0000256" key="10">
    <source>
        <dbReference type="ARBA" id="ARBA00023128"/>
    </source>
</evidence>
<dbReference type="GO" id="GO:0005743">
    <property type="term" value="C:mitochondrial inner membrane"/>
    <property type="evidence" value="ECO:0007669"/>
    <property type="project" value="UniProtKB-SubCell"/>
</dbReference>
<gene>
    <name evidence="15 16" type="primary">LOC100907752</name>
</gene>
<comment type="function">
    <text evidence="13">Component of the ubiquinol-cytochrome c oxidoreductase, a multisubunit transmembrane complex that is part of the mitochondrial electron transport chain which drives oxidative phosphorylation. The complex plays an important role in the uptake of multiple carbon sources present in different host niches.</text>
</comment>
<proteinExistence type="inferred from homology"/>
<dbReference type="RefSeq" id="XP_018495717.1">
    <property type="nucleotide sequence ID" value="XM_018640201.1"/>
</dbReference>
<dbReference type="InterPro" id="IPR004205">
    <property type="entry name" value="Cyt_bc1_su8"/>
</dbReference>
<keyword evidence="6" id="KW-0812">Transmembrane</keyword>